<feature type="transmembrane region" description="Helical" evidence="2">
    <location>
        <begin position="30"/>
        <end position="54"/>
    </location>
</feature>
<keyword evidence="2" id="KW-1133">Transmembrane helix</keyword>
<keyword evidence="4" id="KW-1185">Reference proteome</keyword>
<feature type="region of interest" description="Disordered" evidence="1">
    <location>
        <begin position="1"/>
        <end position="21"/>
    </location>
</feature>
<evidence type="ECO:0008006" key="5">
    <source>
        <dbReference type="Google" id="ProtNLM"/>
    </source>
</evidence>
<evidence type="ECO:0000256" key="1">
    <source>
        <dbReference type="SAM" id="MobiDB-lite"/>
    </source>
</evidence>
<name>A0ABT0CGB9_9HYPH</name>
<protein>
    <recommendedName>
        <fullName evidence="5">Protoheme IX farnesyltransferase</fullName>
    </recommendedName>
</protein>
<reference evidence="3 4" key="1">
    <citation type="submission" date="2022-02" db="EMBL/GenBank/DDBJ databases">
        <title>Shinella B3.7 sp. nov., isolated from Sediment (Zhairuo Island).</title>
        <authorList>
            <person name="Chen G."/>
        </authorList>
    </citation>
    <scope>NUCLEOTIDE SEQUENCE [LARGE SCALE GENOMIC DNA]</scope>
    <source>
        <strain evidence="3 4">B3.7</strain>
    </source>
</reference>
<sequence>MEKNETPVGLAPSADSPREKKRKLQIGRGAVMVICGIGLAAFALYTFTVLYGIFTAAN</sequence>
<organism evidence="3 4">
    <name type="scientific">Shinella sedimenti</name>
    <dbReference type="NCBI Taxonomy" id="2919913"/>
    <lineage>
        <taxon>Bacteria</taxon>
        <taxon>Pseudomonadati</taxon>
        <taxon>Pseudomonadota</taxon>
        <taxon>Alphaproteobacteria</taxon>
        <taxon>Hyphomicrobiales</taxon>
        <taxon>Rhizobiaceae</taxon>
        <taxon>Shinella</taxon>
    </lineage>
</organism>
<proteinExistence type="predicted"/>
<accession>A0ABT0CGB9</accession>
<comment type="caution">
    <text evidence="3">The sequence shown here is derived from an EMBL/GenBank/DDBJ whole genome shotgun (WGS) entry which is preliminary data.</text>
</comment>
<evidence type="ECO:0000313" key="3">
    <source>
        <dbReference type="EMBL" id="MCJ8147662.1"/>
    </source>
</evidence>
<evidence type="ECO:0000256" key="2">
    <source>
        <dbReference type="SAM" id="Phobius"/>
    </source>
</evidence>
<gene>
    <name evidence="3" type="ORF">MKI86_00770</name>
</gene>
<dbReference type="RefSeq" id="WP_241595868.1">
    <property type="nucleotide sequence ID" value="NZ_JAKVIN010000001.1"/>
</dbReference>
<keyword evidence="2" id="KW-0812">Transmembrane</keyword>
<dbReference type="EMBL" id="JAKVIN010000001">
    <property type="protein sequence ID" value="MCJ8147662.1"/>
    <property type="molecule type" value="Genomic_DNA"/>
</dbReference>
<dbReference type="Proteomes" id="UP001201844">
    <property type="component" value="Unassembled WGS sequence"/>
</dbReference>
<evidence type="ECO:0000313" key="4">
    <source>
        <dbReference type="Proteomes" id="UP001201844"/>
    </source>
</evidence>
<keyword evidence="2" id="KW-0472">Membrane</keyword>